<dbReference type="GO" id="GO:0005789">
    <property type="term" value="C:endoplasmic reticulum membrane"/>
    <property type="evidence" value="ECO:0007669"/>
    <property type="project" value="TreeGrafter"/>
</dbReference>
<dbReference type="GO" id="GO:0036503">
    <property type="term" value="P:ERAD pathway"/>
    <property type="evidence" value="ECO:0007669"/>
    <property type="project" value="TreeGrafter"/>
</dbReference>
<feature type="non-terminal residue" evidence="7">
    <location>
        <position position="154"/>
    </location>
</feature>
<dbReference type="GO" id="GO:0006457">
    <property type="term" value="P:protein folding"/>
    <property type="evidence" value="ECO:0007669"/>
    <property type="project" value="InterPro"/>
</dbReference>
<keyword evidence="8" id="KW-1185">Reference proteome</keyword>
<gene>
    <name evidence="7" type="ORF">EJB05_34570</name>
</gene>
<dbReference type="OrthoDB" id="1938156at2759"/>
<keyword evidence="2" id="KW-0430">Lectin</keyword>
<dbReference type="GO" id="GO:0030246">
    <property type="term" value="F:carbohydrate binding"/>
    <property type="evidence" value="ECO:0007669"/>
    <property type="project" value="UniProtKB-KW"/>
</dbReference>
<feature type="compositionally biased region" description="Basic and acidic residues" evidence="6">
    <location>
        <begin position="135"/>
        <end position="146"/>
    </location>
</feature>
<evidence type="ECO:0000313" key="8">
    <source>
        <dbReference type="Proteomes" id="UP000324897"/>
    </source>
</evidence>
<dbReference type="AlphaFoldDB" id="A0A5J9U5C1"/>
<comment type="function">
    <text evidence="5">Molecular calcium-binding chaperone promoting folding, oligomeric assembly and quality control in the ER via the calreticulin/calnexin cycle. This lectin may interact transiently with almost all of the monoglucosylated glycoproteins that are synthesized in the ER.</text>
</comment>
<evidence type="ECO:0008006" key="9">
    <source>
        <dbReference type="Google" id="ProtNLM"/>
    </source>
</evidence>
<organism evidence="7 8">
    <name type="scientific">Eragrostis curvula</name>
    <name type="common">weeping love grass</name>
    <dbReference type="NCBI Taxonomy" id="38414"/>
    <lineage>
        <taxon>Eukaryota</taxon>
        <taxon>Viridiplantae</taxon>
        <taxon>Streptophyta</taxon>
        <taxon>Embryophyta</taxon>
        <taxon>Tracheophyta</taxon>
        <taxon>Spermatophyta</taxon>
        <taxon>Magnoliopsida</taxon>
        <taxon>Liliopsida</taxon>
        <taxon>Poales</taxon>
        <taxon>Poaceae</taxon>
        <taxon>PACMAD clade</taxon>
        <taxon>Chloridoideae</taxon>
        <taxon>Eragrostideae</taxon>
        <taxon>Eragrostidinae</taxon>
        <taxon>Eragrostis</taxon>
    </lineage>
</organism>
<reference evidence="7 8" key="1">
    <citation type="journal article" date="2019" name="Sci. Rep.">
        <title>A high-quality genome of Eragrostis curvula grass provides insights into Poaceae evolution and supports new strategies to enhance forage quality.</title>
        <authorList>
            <person name="Carballo J."/>
            <person name="Santos B.A.C.M."/>
            <person name="Zappacosta D."/>
            <person name="Garbus I."/>
            <person name="Selva J.P."/>
            <person name="Gallo C.A."/>
            <person name="Diaz A."/>
            <person name="Albertini E."/>
            <person name="Caccamo M."/>
            <person name="Echenique V."/>
        </authorList>
    </citation>
    <scope>NUCLEOTIDE SEQUENCE [LARGE SCALE GENOMIC DNA]</scope>
    <source>
        <strain evidence="8">cv. Victoria</strain>
        <tissue evidence="7">Leaf</tissue>
    </source>
</reference>
<dbReference type="Gramene" id="TVU18468">
    <property type="protein sequence ID" value="TVU18468"/>
    <property type="gene ID" value="EJB05_34570"/>
</dbReference>
<dbReference type="InterPro" id="IPR009033">
    <property type="entry name" value="Calreticulin/calnexin_P_dom_sf"/>
</dbReference>
<dbReference type="Proteomes" id="UP000324897">
    <property type="component" value="Chromosome 7"/>
</dbReference>
<evidence type="ECO:0000256" key="2">
    <source>
        <dbReference type="ARBA" id="ARBA00022734"/>
    </source>
</evidence>
<feature type="region of interest" description="Disordered" evidence="6">
    <location>
        <begin position="135"/>
        <end position="154"/>
    </location>
</feature>
<evidence type="ECO:0000313" key="7">
    <source>
        <dbReference type="EMBL" id="TVU18468.1"/>
    </source>
</evidence>
<evidence type="ECO:0000256" key="3">
    <source>
        <dbReference type="ARBA" id="ARBA00022833"/>
    </source>
</evidence>
<dbReference type="PANTHER" id="PTHR11073:SF2">
    <property type="entry name" value="CALRETICULIN"/>
    <property type="match status" value="1"/>
</dbReference>
<comment type="caution">
    <text evidence="7">The sequence shown here is derived from an EMBL/GenBank/DDBJ whole genome shotgun (WGS) entry which is preliminary data.</text>
</comment>
<sequence>MVTIPNQEYKGPRKRKKIKTKNPNYQGKWKVPMIDNLENISFELDFKDDPYLLLTASSTLVLSCGRYILKTIPPLLGWNEYKLVMPTFFYLQVKSGTLFDNIIIADDPVLVKPFAEETWGKHKEVEKAAFDEAEIKKEEGEAAKAGDDEDDDLD</sequence>
<keyword evidence="1" id="KW-0479">Metal-binding</keyword>
<evidence type="ECO:0000256" key="6">
    <source>
        <dbReference type="SAM" id="MobiDB-lite"/>
    </source>
</evidence>
<evidence type="ECO:0000256" key="5">
    <source>
        <dbReference type="ARBA" id="ARBA00037091"/>
    </source>
</evidence>
<proteinExistence type="predicted"/>
<dbReference type="Gene3D" id="2.60.120.200">
    <property type="match status" value="1"/>
</dbReference>
<protein>
    <recommendedName>
        <fullName evidence="9">Calreticulin</fullName>
    </recommendedName>
</protein>
<dbReference type="InterPro" id="IPR001580">
    <property type="entry name" value="Calret/calnex"/>
</dbReference>
<evidence type="ECO:0000256" key="4">
    <source>
        <dbReference type="ARBA" id="ARBA00022837"/>
    </source>
</evidence>
<feature type="non-terminal residue" evidence="7">
    <location>
        <position position="1"/>
    </location>
</feature>
<dbReference type="GO" id="GO:0051082">
    <property type="term" value="F:unfolded protein binding"/>
    <property type="evidence" value="ECO:0007669"/>
    <property type="project" value="InterPro"/>
</dbReference>
<dbReference type="EMBL" id="RWGY01000029">
    <property type="protein sequence ID" value="TVU18468.1"/>
    <property type="molecule type" value="Genomic_DNA"/>
</dbReference>
<dbReference type="PANTHER" id="PTHR11073">
    <property type="entry name" value="CALRETICULIN AND CALNEXIN"/>
    <property type="match status" value="1"/>
</dbReference>
<accession>A0A5J9U5C1</accession>
<dbReference type="GO" id="GO:0005509">
    <property type="term" value="F:calcium ion binding"/>
    <property type="evidence" value="ECO:0007669"/>
    <property type="project" value="InterPro"/>
</dbReference>
<dbReference type="SUPFAM" id="SSF63887">
    <property type="entry name" value="P-domain of calnexin/calreticulin"/>
    <property type="match status" value="1"/>
</dbReference>
<name>A0A5J9U5C1_9POAL</name>
<keyword evidence="4" id="KW-0106">Calcium</keyword>
<dbReference type="Gene3D" id="2.10.250.10">
    <property type="entry name" value="Calreticulin/calnexin, P domain"/>
    <property type="match status" value="1"/>
</dbReference>
<keyword evidence="3" id="KW-0862">Zinc</keyword>
<evidence type="ECO:0000256" key="1">
    <source>
        <dbReference type="ARBA" id="ARBA00022723"/>
    </source>
</evidence>